<dbReference type="Proteomes" id="UP000664521">
    <property type="component" value="Unassembled WGS sequence"/>
</dbReference>
<feature type="transmembrane region" description="Helical" evidence="2">
    <location>
        <begin position="27"/>
        <end position="45"/>
    </location>
</feature>
<feature type="region of interest" description="Disordered" evidence="1">
    <location>
        <begin position="651"/>
        <end position="684"/>
    </location>
</feature>
<keyword evidence="2" id="KW-0812">Transmembrane</keyword>
<accession>A0A8H3FBL4</accession>
<feature type="transmembrane region" description="Helical" evidence="2">
    <location>
        <begin position="93"/>
        <end position="111"/>
    </location>
</feature>
<dbReference type="PANTHER" id="PTHR35152">
    <property type="entry name" value="DOMAIN SIGNALLING PROTEIN, PUTATIVE (AFU_ORTHOLOGUE AFUA_5G11310)-RELATED"/>
    <property type="match status" value="1"/>
</dbReference>
<keyword evidence="4" id="KW-1185">Reference proteome</keyword>
<evidence type="ECO:0000313" key="4">
    <source>
        <dbReference type="Proteomes" id="UP000664521"/>
    </source>
</evidence>
<evidence type="ECO:0008006" key="5">
    <source>
        <dbReference type="Google" id="ProtNLM"/>
    </source>
</evidence>
<dbReference type="EMBL" id="CAJPDS010000026">
    <property type="protein sequence ID" value="CAF9920595.1"/>
    <property type="molecule type" value="Genomic_DNA"/>
</dbReference>
<dbReference type="OrthoDB" id="264015at2759"/>
<organism evidence="3 4">
    <name type="scientific">Heterodermia speciosa</name>
    <dbReference type="NCBI Taxonomy" id="116794"/>
    <lineage>
        <taxon>Eukaryota</taxon>
        <taxon>Fungi</taxon>
        <taxon>Dikarya</taxon>
        <taxon>Ascomycota</taxon>
        <taxon>Pezizomycotina</taxon>
        <taxon>Lecanoromycetes</taxon>
        <taxon>OSLEUM clade</taxon>
        <taxon>Lecanoromycetidae</taxon>
        <taxon>Caliciales</taxon>
        <taxon>Physciaceae</taxon>
        <taxon>Heterodermia</taxon>
    </lineage>
</organism>
<proteinExistence type="predicted"/>
<keyword evidence="2" id="KW-0472">Membrane</keyword>
<evidence type="ECO:0000256" key="2">
    <source>
        <dbReference type="SAM" id="Phobius"/>
    </source>
</evidence>
<dbReference type="PANTHER" id="PTHR35152:SF1">
    <property type="entry name" value="DOMAIN SIGNALLING PROTEIN, PUTATIVE (AFU_ORTHOLOGUE AFUA_5G11310)-RELATED"/>
    <property type="match status" value="1"/>
</dbReference>
<name>A0A8H3FBL4_9LECA</name>
<dbReference type="AlphaFoldDB" id="A0A8H3FBL4"/>
<sequence>MHFVVDYAICVRGGDELLHLKYSSGSTIGSLFLPIGIAAASFYLFGDPRINIWIRIPLGGVTMSAAICSMHYFTQAGVLNYACSTSNGYTISAIFFAVTASSIALGTSFTLTSIWRSTWFKRLACASLLAVCSSGTHWIATLGTSYHLTATSIVASAGISGNVTVLVALCLSIGCCLAFVLIAYSGYQPRRNLVDRVQGITLALAAFDEQGRLMVSPEGVVPCRRIANSKIDSSFDGTFDTDNDIFTWMYRLSYCWSSINEYLPAYRRDIRRKDIDEKTTADHLTAFKLLFCVTARELANLIKVELQDLGTLFVEVMQTGTVRPKKIRVPWKIGRKHFPRCYSLDRAPGSGAHALTFGRGQMLWLVRRVRKREVDRLHSVGYRFADLSKIGKGLSDALEVRQDDLTLSLGKMYSVTGQKTSYEIGVHVVCFALRPVWQRSFDVLAQKDHRNLLPSIKLTLSKLDDCHLEYLHELDGKTVGYCLSILPSQPTFNSPEEEAFAADFLASVHHLAANIGKKWFLKAKLIATPFLVSSLGTASHLGVEFATLISFCVMANTHDYTNFNSLYQYIPRKFFMASQSGHQRTWEKGLRAKHTSGIDGSLDHLSIPTSIVSLDQWSNHLNNSNNGLPSTPSFSLTSSRRFLFIGPRKHKQKLGDNSSQRDLVPSKAGWRQQTHPADSNSTFDMDVIKAPSDGAYLHGLDLDTIDPKMAMEKLLTITITQRRPVDPDDTEAWP</sequence>
<protein>
    <recommendedName>
        <fullName evidence="5">MHYT domain-containing protein</fullName>
    </recommendedName>
</protein>
<keyword evidence="2" id="KW-1133">Transmembrane helix</keyword>
<reference evidence="3" key="1">
    <citation type="submission" date="2021-03" db="EMBL/GenBank/DDBJ databases">
        <authorList>
            <person name="Tagirdzhanova G."/>
        </authorList>
    </citation>
    <scope>NUCLEOTIDE SEQUENCE</scope>
</reference>
<evidence type="ECO:0000313" key="3">
    <source>
        <dbReference type="EMBL" id="CAF9920595.1"/>
    </source>
</evidence>
<feature type="transmembrane region" description="Helical" evidence="2">
    <location>
        <begin position="52"/>
        <end position="73"/>
    </location>
</feature>
<feature type="transmembrane region" description="Helical" evidence="2">
    <location>
        <begin position="163"/>
        <end position="184"/>
    </location>
</feature>
<evidence type="ECO:0000256" key="1">
    <source>
        <dbReference type="SAM" id="MobiDB-lite"/>
    </source>
</evidence>
<feature type="compositionally biased region" description="Polar residues" evidence="1">
    <location>
        <begin position="671"/>
        <end position="683"/>
    </location>
</feature>
<comment type="caution">
    <text evidence="3">The sequence shown here is derived from an EMBL/GenBank/DDBJ whole genome shotgun (WGS) entry which is preliminary data.</text>
</comment>
<gene>
    <name evidence="3" type="ORF">HETSPECPRED_004303</name>
</gene>